<dbReference type="InterPro" id="IPR036514">
    <property type="entry name" value="SGNH_hydro_sf"/>
</dbReference>
<dbReference type="CDD" id="cd01833">
    <property type="entry name" value="XynB_like"/>
    <property type="match status" value="1"/>
</dbReference>
<sequence>MVPFKALAAIGSFILPALAQDQISYMPFGDSITEFGCWRAQVWQKLQDDGHTNVDFVGSMTSQTECQAINYDRGHEGHAGFQAVNIASQNQLVGWLASNPADIVTMHLGTNDIVAGRSTDQILDAFTTLVEQMRASNPEVRIIVAQIIPLSFADQNVQALNAAIPAWAEGLNSETSPVWVVNQYEGFTSGDLSDGVHPNASGDTKMANKWHPAIVEAIASIQGRTAARKREIKFSG</sequence>
<dbReference type="Proteomes" id="UP000223968">
    <property type="component" value="Unassembled WGS sequence"/>
</dbReference>
<feature type="signal peptide" evidence="1">
    <location>
        <begin position="1"/>
        <end position="19"/>
    </location>
</feature>
<dbReference type="OrthoDB" id="4181430at2759"/>
<dbReference type="Gene3D" id="3.40.50.1110">
    <property type="entry name" value="SGNH hydrolase"/>
    <property type="match status" value="1"/>
</dbReference>
<feature type="chain" id="PRO_5012654234" description="SGNH hydrolase-type esterase domain-containing protein" evidence="1">
    <location>
        <begin position="20"/>
        <end position="236"/>
    </location>
</feature>
<evidence type="ECO:0000313" key="3">
    <source>
        <dbReference type="EMBL" id="PGH08255.1"/>
    </source>
</evidence>
<dbReference type="Pfam" id="PF13472">
    <property type="entry name" value="Lipase_GDSL_2"/>
    <property type="match status" value="1"/>
</dbReference>
<dbReference type="PANTHER" id="PTHR30383">
    <property type="entry name" value="THIOESTERASE 1/PROTEASE 1/LYSOPHOSPHOLIPASE L1"/>
    <property type="match status" value="1"/>
</dbReference>
<comment type="caution">
    <text evidence="3">The sequence shown here is derived from an EMBL/GenBank/DDBJ whole genome shotgun (WGS) entry which is preliminary data.</text>
</comment>
<dbReference type="AlphaFoldDB" id="A0A2B7XH54"/>
<dbReference type="EMBL" id="PDNB01000103">
    <property type="protein sequence ID" value="PGH08255.1"/>
    <property type="molecule type" value="Genomic_DNA"/>
</dbReference>
<dbReference type="PANTHER" id="PTHR30383:SF2">
    <property type="entry name" value="CELLULOSE-BINDING PROTEIN"/>
    <property type="match status" value="1"/>
</dbReference>
<name>A0A2B7XH54_9EURO</name>
<dbReference type="SUPFAM" id="SSF52266">
    <property type="entry name" value="SGNH hydrolase"/>
    <property type="match status" value="1"/>
</dbReference>
<protein>
    <recommendedName>
        <fullName evidence="2">SGNH hydrolase-type esterase domain-containing protein</fullName>
    </recommendedName>
</protein>
<dbReference type="InterPro" id="IPR013830">
    <property type="entry name" value="SGNH_hydro"/>
</dbReference>
<proteinExistence type="predicted"/>
<feature type="domain" description="SGNH hydrolase-type esterase" evidence="2">
    <location>
        <begin position="28"/>
        <end position="202"/>
    </location>
</feature>
<organism evidence="3 4">
    <name type="scientific">Helicocarpus griseus UAMH5409</name>
    <dbReference type="NCBI Taxonomy" id="1447875"/>
    <lineage>
        <taxon>Eukaryota</taxon>
        <taxon>Fungi</taxon>
        <taxon>Dikarya</taxon>
        <taxon>Ascomycota</taxon>
        <taxon>Pezizomycotina</taxon>
        <taxon>Eurotiomycetes</taxon>
        <taxon>Eurotiomycetidae</taxon>
        <taxon>Onygenales</taxon>
        <taxon>Ajellomycetaceae</taxon>
        <taxon>Helicocarpus</taxon>
    </lineage>
</organism>
<gene>
    <name evidence="3" type="ORF">AJ79_06041</name>
</gene>
<dbReference type="InterPro" id="IPR051532">
    <property type="entry name" value="Ester_Hydrolysis_Enzymes"/>
</dbReference>
<evidence type="ECO:0000256" key="1">
    <source>
        <dbReference type="SAM" id="SignalP"/>
    </source>
</evidence>
<reference evidence="3 4" key="1">
    <citation type="submission" date="2017-10" db="EMBL/GenBank/DDBJ databases">
        <title>Comparative genomics in systemic dimorphic fungi from Ajellomycetaceae.</title>
        <authorList>
            <person name="Munoz J.F."/>
            <person name="Mcewen J.G."/>
            <person name="Clay O.K."/>
            <person name="Cuomo C.A."/>
        </authorList>
    </citation>
    <scope>NUCLEOTIDE SEQUENCE [LARGE SCALE GENOMIC DNA]</scope>
    <source>
        <strain evidence="3 4">UAMH5409</strain>
    </source>
</reference>
<keyword evidence="4" id="KW-1185">Reference proteome</keyword>
<evidence type="ECO:0000313" key="4">
    <source>
        <dbReference type="Proteomes" id="UP000223968"/>
    </source>
</evidence>
<accession>A0A2B7XH54</accession>
<evidence type="ECO:0000259" key="2">
    <source>
        <dbReference type="Pfam" id="PF13472"/>
    </source>
</evidence>
<keyword evidence="1" id="KW-0732">Signal</keyword>
<dbReference type="GO" id="GO:0004622">
    <property type="term" value="F:phosphatidylcholine lysophospholipase activity"/>
    <property type="evidence" value="ECO:0007669"/>
    <property type="project" value="TreeGrafter"/>
</dbReference>